<proteinExistence type="inferred from homology"/>
<dbReference type="SUPFAM" id="SSF52490">
    <property type="entry name" value="Tubulin nucleotide-binding domain-like"/>
    <property type="match status" value="1"/>
</dbReference>
<evidence type="ECO:0000313" key="8">
    <source>
        <dbReference type="EMBL" id="KAH6591350.1"/>
    </source>
</evidence>
<dbReference type="Proteomes" id="UP001648503">
    <property type="component" value="Unassembled WGS sequence"/>
</dbReference>
<feature type="domain" description="DML1/Misato tubulin" evidence="7">
    <location>
        <begin position="126"/>
        <end position="309"/>
    </location>
</feature>
<evidence type="ECO:0000256" key="1">
    <source>
        <dbReference type="ARBA" id="ARBA00003757"/>
    </source>
</evidence>
<dbReference type="InterPro" id="IPR049942">
    <property type="entry name" value="DML1/Misato"/>
</dbReference>
<dbReference type="InterPro" id="IPR019605">
    <property type="entry name" value="Misato_II_tubulin-like"/>
</dbReference>
<feature type="domain" description="Misato Segment II tubulin-like" evidence="6">
    <location>
        <begin position="3"/>
        <end position="111"/>
    </location>
</feature>
<comment type="function">
    <text evidence="1">Involved in the partitioning of the mitochondrial organelle and mitochondrial DNA (mtDNA) inheritance.</text>
</comment>
<dbReference type="Pfam" id="PF10644">
    <property type="entry name" value="Misat_Tub_SegII"/>
    <property type="match status" value="1"/>
</dbReference>
<dbReference type="PANTHER" id="PTHR13391">
    <property type="entry name" value="MITOCHONDRIAL DISTRIBUTION REGULATOR MISATO"/>
    <property type="match status" value="1"/>
</dbReference>
<name>A0ABQ8F6G2_9FUNG</name>
<dbReference type="InterPro" id="IPR029209">
    <property type="entry name" value="DML1/Misato_tubulin"/>
</dbReference>
<keyword evidence="4" id="KW-0496">Mitochondrion</keyword>
<reference evidence="8 9" key="1">
    <citation type="submission" date="2021-02" db="EMBL/GenBank/DDBJ databases">
        <title>Variation within the Batrachochytrium salamandrivorans European outbreak.</title>
        <authorList>
            <person name="Kelly M."/>
            <person name="Pasmans F."/>
            <person name="Shea T.P."/>
            <person name="Munoz J.F."/>
            <person name="Carranza S."/>
            <person name="Cuomo C.A."/>
            <person name="Martel A."/>
        </authorList>
    </citation>
    <scope>NUCLEOTIDE SEQUENCE [LARGE SCALE GENOMIC DNA]</scope>
    <source>
        <strain evidence="8 9">AMFP18/2</strain>
    </source>
</reference>
<gene>
    <name evidence="8" type="ORF">BASA50_008754</name>
</gene>
<organism evidence="8 9">
    <name type="scientific">Batrachochytrium salamandrivorans</name>
    <dbReference type="NCBI Taxonomy" id="1357716"/>
    <lineage>
        <taxon>Eukaryota</taxon>
        <taxon>Fungi</taxon>
        <taxon>Fungi incertae sedis</taxon>
        <taxon>Chytridiomycota</taxon>
        <taxon>Chytridiomycota incertae sedis</taxon>
        <taxon>Chytridiomycetes</taxon>
        <taxon>Rhizophydiales</taxon>
        <taxon>Rhizophydiales incertae sedis</taxon>
        <taxon>Batrachochytrium</taxon>
    </lineage>
</organism>
<dbReference type="EMBL" id="JAFCIX010000411">
    <property type="protein sequence ID" value="KAH6591350.1"/>
    <property type="molecule type" value="Genomic_DNA"/>
</dbReference>
<comment type="caution">
    <text evidence="8">The sequence shown here is derived from an EMBL/GenBank/DDBJ whole genome shotgun (WGS) entry which is preliminary data.</text>
</comment>
<dbReference type="PANTHER" id="PTHR13391:SF0">
    <property type="entry name" value="PROTEIN MISATO HOMOLOG 1"/>
    <property type="match status" value="1"/>
</dbReference>
<dbReference type="InterPro" id="IPR036525">
    <property type="entry name" value="Tubulin/FtsZ_GTPase_sf"/>
</dbReference>
<protein>
    <submittedName>
        <fullName evidence="8">Uncharacterized protein</fullName>
    </submittedName>
</protein>
<feature type="region of interest" description="Disordered" evidence="5">
    <location>
        <begin position="549"/>
        <end position="572"/>
    </location>
</feature>
<evidence type="ECO:0000256" key="4">
    <source>
        <dbReference type="ARBA" id="ARBA00023128"/>
    </source>
</evidence>
<dbReference type="Gene3D" id="3.40.50.1440">
    <property type="entry name" value="Tubulin/FtsZ, GTPase domain"/>
    <property type="match status" value="1"/>
</dbReference>
<dbReference type="Pfam" id="PF14881">
    <property type="entry name" value="Tubulin_3"/>
    <property type="match status" value="1"/>
</dbReference>
<evidence type="ECO:0000256" key="3">
    <source>
        <dbReference type="ARBA" id="ARBA00008507"/>
    </source>
</evidence>
<evidence type="ECO:0000313" key="9">
    <source>
        <dbReference type="Proteomes" id="UP001648503"/>
    </source>
</evidence>
<accession>A0ABQ8F6G2</accession>
<sequence length="572" mass="64446">MVREIITLQLGHCANFVGTHYWNTQAKHLESTSDEVDYDVLYRTGENYKGELTYTPRLVVCDLKGSLGTLRQAGELYEPSEGERKAHAWNGKMEVFESEPIQKNQYLKALDDPNSIYRPTYASDLSRNVKVWSDFNSLYYHPTTIYELTTHTHGDENNRFLLHSRGREVYQELAMDETLMDYRIRAFMEESDNPQGFQVFMDTFDGFSGIAAATLESLSEEYSKKDRVVFGISQPKNAQLPREQQLVQNINQALTLKCMSEYSNLYIPMRTANSADYESGRWRSNLKRHENIYEWSGYLAAAIETATLPFCLKTESHIDMHDLAGLLNPHSSTSVAALSFGFPLAPPVFRDIPISSIFNTVGKSHKFEGAWDLTLGTPYDLMDPTTPRSFSVFRGLASVLQSQRPSSEGNPPYTSTQITEELTNFIKSNGPMFAKSTILQTPFLVNPSFPQMFGPRITSTGLAVNVSSKEAEEQMNQEKNASPVTVLQCATYARFHSGPCLRRLFENAATSLHISPLNNWVYSDFATGQFGLDRSDFAAIREALQDLSDSYGEGDMGNDGINRGEYDSEDDS</sequence>
<keyword evidence="9" id="KW-1185">Reference proteome</keyword>
<evidence type="ECO:0000256" key="2">
    <source>
        <dbReference type="ARBA" id="ARBA00004173"/>
    </source>
</evidence>
<evidence type="ECO:0000256" key="5">
    <source>
        <dbReference type="SAM" id="MobiDB-lite"/>
    </source>
</evidence>
<comment type="subcellular location">
    <subcellularLocation>
        <location evidence="2">Mitochondrion</location>
    </subcellularLocation>
</comment>
<comment type="similarity">
    <text evidence="3">Belongs to the misato family.</text>
</comment>
<evidence type="ECO:0000259" key="7">
    <source>
        <dbReference type="Pfam" id="PF14881"/>
    </source>
</evidence>
<evidence type="ECO:0000259" key="6">
    <source>
        <dbReference type="Pfam" id="PF10644"/>
    </source>
</evidence>